<dbReference type="OrthoDB" id="1097962at2"/>
<evidence type="ECO:0000256" key="1">
    <source>
        <dbReference type="ARBA" id="ARBA00004442"/>
    </source>
</evidence>
<sequence>MKTQRQPIVVVFLTAIMIMLTAFSCRDWLSVTPNSQIRADEQFESESGFKNALTGVYVGMTSTDSYAKDLSWNMVDILSRQYAPFTSGADYYDLQEYEYGTTFAAGRIDAVWQKSYNTIADINNILEYLEENREVLDDYDHDIIKGELLGLRAFLHFDLLRLFGYGNLEERAGLMSEAAVPYVTDYSKEIPPRRSYEETFRLLNEDLEEGLELLQSDPIYEDPDRSDEYENTIGEEDFYDNRKVRMNYYALRALQARALLWQGGMEHMNSARRAAEEVISDGPAELIDGQTYDVGSDPILSPEVLFSLDVNGFEDIVNPLLTATDVTDYDALYLSTETTNELYETDNVNVGPPDIRYNSLLDDQSLGYVSVKLLQSDNTAIPSRNILPLIKMPEMYYIAAEYYLNNGELQPAINYLNRVRTSRGIIEEIPDDADAETVEEELYKEYRKEYVSEGQLFFFYKRWGVPSIPGLSESVNADDDIYVLPYPDSESIFR</sequence>
<evidence type="ECO:0000313" key="8">
    <source>
        <dbReference type="EMBL" id="SHF30305.1"/>
    </source>
</evidence>
<protein>
    <submittedName>
        <fullName evidence="8">SusD family protein</fullName>
    </submittedName>
</protein>
<dbReference type="EMBL" id="FQUS01000007">
    <property type="protein sequence ID" value="SHF30305.1"/>
    <property type="molecule type" value="Genomic_DNA"/>
</dbReference>
<comment type="similarity">
    <text evidence="2">Belongs to the SusD family.</text>
</comment>
<evidence type="ECO:0000256" key="5">
    <source>
        <dbReference type="ARBA" id="ARBA00023237"/>
    </source>
</evidence>
<evidence type="ECO:0000256" key="3">
    <source>
        <dbReference type="ARBA" id="ARBA00022729"/>
    </source>
</evidence>
<dbReference type="SUPFAM" id="SSF48452">
    <property type="entry name" value="TPR-like"/>
    <property type="match status" value="1"/>
</dbReference>
<name>A0A1M5AJH5_9BACT</name>
<reference evidence="8 9" key="1">
    <citation type="submission" date="2016-11" db="EMBL/GenBank/DDBJ databases">
        <authorList>
            <person name="Jaros S."/>
            <person name="Januszkiewicz K."/>
            <person name="Wedrychowicz H."/>
        </authorList>
    </citation>
    <scope>NUCLEOTIDE SEQUENCE [LARGE SCALE GENOMIC DNA]</scope>
    <source>
        <strain evidence="8 9">DSM 21986</strain>
    </source>
</reference>
<feature type="domain" description="SusD-like N-terminal" evidence="7">
    <location>
        <begin position="27"/>
        <end position="217"/>
    </location>
</feature>
<dbReference type="Pfam" id="PF07980">
    <property type="entry name" value="SusD_RagB"/>
    <property type="match status" value="1"/>
</dbReference>
<evidence type="ECO:0000256" key="2">
    <source>
        <dbReference type="ARBA" id="ARBA00006275"/>
    </source>
</evidence>
<keyword evidence="3" id="KW-0732">Signal</keyword>
<feature type="domain" description="RagB/SusD" evidence="6">
    <location>
        <begin position="358"/>
        <end position="465"/>
    </location>
</feature>
<comment type="subcellular location">
    <subcellularLocation>
        <location evidence="1">Cell outer membrane</location>
    </subcellularLocation>
</comment>
<dbReference type="Proteomes" id="UP000184041">
    <property type="component" value="Unassembled WGS sequence"/>
</dbReference>
<dbReference type="STRING" id="1194090.SAMN05443144_10786"/>
<dbReference type="GO" id="GO:0009279">
    <property type="term" value="C:cell outer membrane"/>
    <property type="evidence" value="ECO:0007669"/>
    <property type="project" value="UniProtKB-SubCell"/>
</dbReference>
<evidence type="ECO:0000313" key="9">
    <source>
        <dbReference type="Proteomes" id="UP000184041"/>
    </source>
</evidence>
<proteinExistence type="inferred from homology"/>
<keyword evidence="9" id="KW-1185">Reference proteome</keyword>
<dbReference type="Pfam" id="PF14322">
    <property type="entry name" value="SusD-like_3"/>
    <property type="match status" value="1"/>
</dbReference>
<evidence type="ECO:0000256" key="4">
    <source>
        <dbReference type="ARBA" id="ARBA00023136"/>
    </source>
</evidence>
<accession>A0A1M5AJH5</accession>
<gene>
    <name evidence="8" type="ORF">SAMN05443144_10786</name>
</gene>
<dbReference type="InterPro" id="IPR011990">
    <property type="entry name" value="TPR-like_helical_dom_sf"/>
</dbReference>
<dbReference type="Gene3D" id="1.25.40.390">
    <property type="match status" value="1"/>
</dbReference>
<dbReference type="PROSITE" id="PS51257">
    <property type="entry name" value="PROKAR_LIPOPROTEIN"/>
    <property type="match status" value="1"/>
</dbReference>
<evidence type="ECO:0000259" key="7">
    <source>
        <dbReference type="Pfam" id="PF14322"/>
    </source>
</evidence>
<dbReference type="RefSeq" id="WP_073062048.1">
    <property type="nucleotide sequence ID" value="NZ_FQUS01000007.1"/>
</dbReference>
<dbReference type="InterPro" id="IPR012944">
    <property type="entry name" value="SusD_RagB_dom"/>
</dbReference>
<keyword evidence="4" id="KW-0472">Membrane</keyword>
<dbReference type="InterPro" id="IPR033985">
    <property type="entry name" value="SusD-like_N"/>
</dbReference>
<organism evidence="8 9">
    <name type="scientific">Fodinibius roseus</name>
    <dbReference type="NCBI Taxonomy" id="1194090"/>
    <lineage>
        <taxon>Bacteria</taxon>
        <taxon>Pseudomonadati</taxon>
        <taxon>Balneolota</taxon>
        <taxon>Balneolia</taxon>
        <taxon>Balneolales</taxon>
        <taxon>Balneolaceae</taxon>
        <taxon>Fodinibius</taxon>
    </lineage>
</organism>
<evidence type="ECO:0000259" key="6">
    <source>
        <dbReference type="Pfam" id="PF07980"/>
    </source>
</evidence>
<keyword evidence="5" id="KW-0998">Cell outer membrane</keyword>
<dbReference type="AlphaFoldDB" id="A0A1M5AJH5"/>